<feature type="compositionally biased region" description="Low complexity" evidence="1">
    <location>
        <begin position="244"/>
        <end position="260"/>
    </location>
</feature>
<feature type="compositionally biased region" description="Polar residues" evidence="1">
    <location>
        <begin position="372"/>
        <end position="381"/>
    </location>
</feature>
<feature type="compositionally biased region" description="Low complexity" evidence="1">
    <location>
        <begin position="142"/>
        <end position="152"/>
    </location>
</feature>
<dbReference type="Proteomes" id="UP000515158">
    <property type="component" value="Unplaced"/>
</dbReference>
<feature type="compositionally biased region" description="Low complexity" evidence="1">
    <location>
        <begin position="868"/>
        <end position="883"/>
    </location>
</feature>
<feature type="region of interest" description="Disordered" evidence="1">
    <location>
        <begin position="715"/>
        <end position="756"/>
    </location>
</feature>
<feature type="compositionally biased region" description="Low complexity" evidence="1">
    <location>
        <begin position="564"/>
        <end position="595"/>
    </location>
</feature>
<evidence type="ECO:0000313" key="2">
    <source>
        <dbReference type="Proteomes" id="UP000515158"/>
    </source>
</evidence>
<name>A0A6P8Y8E3_THRPL</name>
<feature type="compositionally biased region" description="Basic and acidic residues" evidence="1">
    <location>
        <begin position="57"/>
        <end position="66"/>
    </location>
</feature>
<evidence type="ECO:0000256" key="1">
    <source>
        <dbReference type="SAM" id="MobiDB-lite"/>
    </source>
</evidence>
<evidence type="ECO:0000313" key="3">
    <source>
        <dbReference type="RefSeq" id="XP_034229967.1"/>
    </source>
</evidence>
<dbReference type="OrthoDB" id="10690687at2759"/>
<feature type="compositionally biased region" description="Basic and acidic residues" evidence="1">
    <location>
        <begin position="1011"/>
        <end position="1024"/>
    </location>
</feature>
<feature type="compositionally biased region" description="Polar residues" evidence="1">
    <location>
        <begin position="773"/>
        <end position="782"/>
    </location>
</feature>
<feature type="compositionally biased region" description="Low complexity" evidence="1">
    <location>
        <begin position="915"/>
        <end position="931"/>
    </location>
</feature>
<feature type="region of interest" description="Disordered" evidence="1">
    <location>
        <begin position="416"/>
        <end position="441"/>
    </location>
</feature>
<dbReference type="KEGG" id="tpal:117638905"/>
<keyword evidence="2" id="KW-1185">Reference proteome</keyword>
<feature type="region of interest" description="Disordered" evidence="1">
    <location>
        <begin position="773"/>
        <end position="808"/>
    </location>
</feature>
<dbReference type="CDD" id="cd00104">
    <property type="entry name" value="KAZAL_FS"/>
    <property type="match status" value="1"/>
</dbReference>
<feature type="compositionally biased region" description="Low complexity" evidence="1">
    <location>
        <begin position="294"/>
        <end position="305"/>
    </location>
</feature>
<dbReference type="RefSeq" id="XP_034229967.1">
    <property type="nucleotide sequence ID" value="XM_034374076.1"/>
</dbReference>
<feature type="compositionally biased region" description="Basic and acidic residues" evidence="1">
    <location>
        <begin position="736"/>
        <end position="751"/>
    </location>
</feature>
<feature type="compositionally biased region" description="Polar residues" evidence="1">
    <location>
        <begin position="206"/>
        <end position="215"/>
    </location>
</feature>
<feature type="region of interest" description="Disordered" evidence="1">
    <location>
        <begin position="489"/>
        <end position="508"/>
    </location>
</feature>
<organism evidence="3">
    <name type="scientific">Thrips palmi</name>
    <name type="common">Melon thrips</name>
    <dbReference type="NCBI Taxonomy" id="161013"/>
    <lineage>
        <taxon>Eukaryota</taxon>
        <taxon>Metazoa</taxon>
        <taxon>Ecdysozoa</taxon>
        <taxon>Arthropoda</taxon>
        <taxon>Hexapoda</taxon>
        <taxon>Insecta</taxon>
        <taxon>Pterygota</taxon>
        <taxon>Neoptera</taxon>
        <taxon>Paraneoptera</taxon>
        <taxon>Thysanoptera</taxon>
        <taxon>Terebrantia</taxon>
        <taxon>Thripoidea</taxon>
        <taxon>Thripidae</taxon>
        <taxon>Thrips</taxon>
    </lineage>
</organism>
<feature type="compositionally biased region" description="Basic and acidic residues" evidence="1">
    <location>
        <begin position="216"/>
        <end position="227"/>
    </location>
</feature>
<dbReference type="GeneID" id="117638905"/>
<protein>
    <submittedName>
        <fullName evidence="3">Mucin-5AC-like</fullName>
    </submittedName>
</protein>
<feature type="region of interest" description="Disordered" evidence="1">
    <location>
        <begin position="550"/>
        <end position="607"/>
    </location>
</feature>
<feature type="compositionally biased region" description="Low complexity" evidence="1">
    <location>
        <begin position="417"/>
        <end position="431"/>
    </location>
</feature>
<feature type="compositionally biased region" description="Basic and acidic residues" evidence="1">
    <location>
        <begin position="932"/>
        <end position="946"/>
    </location>
</feature>
<feature type="compositionally biased region" description="Low complexity" evidence="1">
    <location>
        <begin position="955"/>
        <end position="1009"/>
    </location>
</feature>
<proteinExistence type="predicted"/>
<feature type="region of interest" description="Disordered" evidence="1">
    <location>
        <begin position="182"/>
        <end position="270"/>
    </location>
</feature>
<feature type="compositionally biased region" description="Low complexity" evidence="1">
    <location>
        <begin position="1095"/>
        <end position="1110"/>
    </location>
</feature>
<reference evidence="3" key="1">
    <citation type="submission" date="2025-08" db="UniProtKB">
        <authorList>
            <consortium name="RefSeq"/>
        </authorList>
    </citation>
    <scope>IDENTIFICATION</scope>
    <source>
        <tissue evidence="3">Total insect</tissue>
    </source>
</reference>
<feature type="region of interest" description="Disordered" evidence="1">
    <location>
        <begin position="673"/>
        <end position="699"/>
    </location>
</feature>
<sequence>MNRPNVRTSVSGHKTLLESVASAGQDLYFMLPGEARTSAATDTASDEDSLHGVGHRATHEASDVTHRVTQKWNEPPVNRSKVADEHGVVARTVGPQVPPLRRRTEDSQGHIAIPEPGGTHPEEPASTRPTHFAEAPAEVERVSSSSRPLSRSPRPEPPLTTIAGNDFKLAITAADWLHHGQPSTIKPLARNSSAERSTVRAESKWNRSTPTSSMASERHGDAEDTLRHSIPSEVSRGPDDAARRSTTSATTSATTPSGTADNATEASPPGWLGAALAKFLSEIENRRRTAAARKPSSPSYSTKTSLIASTTALPVTRPDRDLGNSSASGEADVDRRRTTAGPAHESNGNGSTPAIATKSESSTEPLKRATESPVSTTPAQRSSRRLFVVTVRKATSNGTLAPERADGNRSVFAEIGSASSATPPSTRASPTLQTSTREGTTALKATAEDIIVEPTPKRRPKGATVSNLVPSAEALKPSKKAIVITFSKMKSGGNRSDPKTGPTSGNETLTVLNETFALDRPTRDAQAIPKTPEALKKLIVEYVLAMQTRTADGPNGRSSPPPSAATTGEATTGEATTPATTTSSSGSTETASSSAWPRLTSSTRAPAAPPAFKIAPWVAGRPRAQVLADGNSVVLYVETADCSPEIADTISTLEEKAPSDGTEKVVIEMNCRPSTRGDAKGHSPPPSSRRLHGRATTAAPRATTRDFKVIKLKQITRKPSPGPSTTARPSPAFRPGDLEIESRFDQRKAVDARATARTTTRTLSKIKWKVGITQSGKSTASRNRSRGKLPGTGAGTTPTPTTSAPTVEKTRPAAVLGPTKEIALEAKTVINPFLSELAVVEAPAEAPLFDAEAVDEPVAVRLGEKDAPPTATTSTSRPGGAATATTLDTQWSFLKIVSLLDGPEAGLGFQAAKPTDAAELGETTTTTATTAEARKLTTAEKEEHSSRYGRAGQVAPGTSETTSATATRTPTAITTPLKRILAESAATAAASEPRTFPSLPPLNTTSTTSEPRAEDSSFVGREKSSSSPSPEGGVSQPTSARPIQEQSAENATPDPPDAESTFTTKNKTSEAAPTGTPLSVRSSRSDVSKRRVRGRGTAATAATAEGPEAVTTMSPARRITAARTSRTVEHLNLEECTSLCKPKYQRTVCAQVGNSTRTFASLCDVRIEGCLTGESTRIRNTGPCSRWRRKKTKVTIEQDEEVKEEDASDDAPPRAANRTSVVQTNYNKSNASS</sequence>
<feature type="compositionally biased region" description="Polar residues" evidence="1">
    <location>
        <begin position="1035"/>
        <end position="1050"/>
    </location>
</feature>
<feature type="compositionally biased region" description="Polar residues" evidence="1">
    <location>
        <begin position="1060"/>
        <end position="1071"/>
    </location>
</feature>
<feature type="compositionally biased region" description="Low complexity" evidence="1">
    <location>
        <begin position="795"/>
        <end position="806"/>
    </location>
</feature>
<feature type="region of interest" description="Disordered" evidence="1">
    <location>
        <begin position="95"/>
        <end position="164"/>
    </location>
</feature>
<feature type="region of interest" description="Disordered" evidence="1">
    <location>
        <begin position="39"/>
        <end position="68"/>
    </location>
</feature>
<feature type="region of interest" description="Disordered" evidence="1">
    <location>
        <begin position="1189"/>
        <end position="1233"/>
    </location>
</feature>
<dbReference type="AlphaFoldDB" id="A0A6P8Y8E3"/>
<feature type="region of interest" description="Disordered" evidence="1">
    <location>
        <begin position="287"/>
        <end position="385"/>
    </location>
</feature>
<feature type="compositionally biased region" description="Polar residues" evidence="1">
    <location>
        <begin position="1217"/>
        <end position="1233"/>
    </location>
</feature>
<feature type="region of interest" description="Disordered" evidence="1">
    <location>
        <begin position="912"/>
        <end position="1110"/>
    </location>
</feature>
<dbReference type="InParanoid" id="A0A6P8Y8E3"/>
<dbReference type="Gene3D" id="3.30.60.30">
    <property type="match status" value="1"/>
</dbReference>
<gene>
    <name evidence="3" type="primary">LOC117638905</name>
</gene>
<accession>A0A6P8Y8E3</accession>
<feature type="region of interest" description="Disordered" evidence="1">
    <location>
        <begin position="863"/>
        <end position="883"/>
    </location>
</feature>
<feature type="compositionally biased region" description="Polar residues" evidence="1">
    <location>
        <begin position="346"/>
        <end position="364"/>
    </location>
</feature>
<feature type="compositionally biased region" description="Acidic residues" evidence="1">
    <location>
        <begin position="1197"/>
        <end position="1209"/>
    </location>
</feature>